<accession>A0ABX0Q671</accession>
<evidence type="ECO:0000256" key="7">
    <source>
        <dbReference type="SAM" id="SignalP"/>
    </source>
</evidence>
<dbReference type="InterPro" id="IPR023650">
    <property type="entry name" value="Beta-lactam_class-A_AS"/>
</dbReference>
<evidence type="ECO:0000256" key="3">
    <source>
        <dbReference type="ARBA" id="ARBA00012865"/>
    </source>
</evidence>
<evidence type="ECO:0000256" key="1">
    <source>
        <dbReference type="ARBA" id="ARBA00001526"/>
    </source>
</evidence>
<protein>
    <recommendedName>
        <fullName evidence="3 6">Beta-lactamase</fullName>
        <ecNumber evidence="3 6">3.5.2.6</ecNumber>
    </recommendedName>
</protein>
<evidence type="ECO:0000256" key="2">
    <source>
        <dbReference type="ARBA" id="ARBA00009009"/>
    </source>
</evidence>
<gene>
    <name evidence="9" type="primary">bla</name>
    <name evidence="9" type="ORF">HBF26_09535</name>
</gene>
<evidence type="ECO:0000256" key="5">
    <source>
        <dbReference type="ARBA" id="ARBA00023251"/>
    </source>
</evidence>
<reference evidence="9 10" key="1">
    <citation type="journal article" date="2011" name="Curr. Microbiol.">
        <title>Luteibacter jiangsuensis sp. nov.: a methamidophos-degrading bacterium isolated from a methamidophos-manufacturing factory.</title>
        <authorList>
            <person name="Wang L."/>
            <person name="Wang G.L."/>
            <person name="Li S.P."/>
            <person name="Jiang J.D."/>
        </authorList>
    </citation>
    <scope>NUCLEOTIDE SEQUENCE [LARGE SCALE GENOMIC DNA]</scope>
    <source>
        <strain evidence="9 10">CGMCC 1.10133</strain>
    </source>
</reference>
<comment type="similarity">
    <text evidence="2 6">Belongs to the class-A beta-lactamase family.</text>
</comment>
<dbReference type="PROSITE" id="PS00146">
    <property type="entry name" value="BETA_LACTAMASE_A"/>
    <property type="match status" value="1"/>
</dbReference>
<dbReference type="Proteomes" id="UP001429601">
    <property type="component" value="Unassembled WGS sequence"/>
</dbReference>
<keyword evidence="4 6" id="KW-0378">Hydrolase</keyword>
<dbReference type="Pfam" id="PF13354">
    <property type="entry name" value="Beta-lactamase2"/>
    <property type="match status" value="1"/>
</dbReference>
<evidence type="ECO:0000259" key="8">
    <source>
        <dbReference type="Pfam" id="PF13354"/>
    </source>
</evidence>
<evidence type="ECO:0000256" key="6">
    <source>
        <dbReference type="RuleBase" id="RU361140"/>
    </source>
</evidence>
<name>A0ABX0Q671_9GAMM</name>
<keyword evidence="7" id="KW-0732">Signal</keyword>
<comment type="caution">
    <text evidence="9">The sequence shown here is derived from an EMBL/GenBank/DDBJ whole genome shotgun (WGS) entry which is preliminary data.</text>
</comment>
<evidence type="ECO:0000256" key="4">
    <source>
        <dbReference type="ARBA" id="ARBA00022801"/>
    </source>
</evidence>
<dbReference type="EMBL" id="JAAQQR010000003">
    <property type="protein sequence ID" value="NID05127.1"/>
    <property type="molecule type" value="Genomic_DNA"/>
</dbReference>
<proteinExistence type="inferred from homology"/>
<feature type="chain" id="PRO_5047425556" description="Beta-lactamase" evidence="7">
    <location>
        <begin position="28"/>
        <end position="334"/>
    </location>
</feature>
<feature type="signal peptide" evidence="7">
    <location>
        <begin position="1"/>
        <end position="27"/>
    </location>
</feature>
<dbReference type="NCBIfam" id="NF033103">
    <property type="entry name" value="bla_class_A"/>
    <property type="match status" value="1"/>
</dbReference>
<comment type="catalytic activity">
    <reaction evidence="1 6">
        <text>a beta-lactam + H2O = a substituted beta-amino acid</text>
        <dbReference type="Rhea" id="RHEA:20401"/>
        <dbReference type="ChEBI" id="CHEBI:15377"/>
        <dbReference type="ChEBI" id="CHEBI:35627"/>
        <dbReference type="ChEBI" id="CHEBI:140347"/>
        <dbReference type="EC" id="3.5.2.6"/>
    </reaction>
</comment>
<dbReference type="EC" id="3.5.2.6" evidence="3 6"/>
<dbReference type="SUPFAM" id="SSF56601">
    <property type="entry name" value="beta-lactamase/transpeptidase-like"/>
    <property type="match status" value="1"/>
</dbReference>
<dbReference type="PANTHER" id="PTHR35333">
    <property type="entry name" value="BETA-LACTAMASE"/>
    <property type="match status" value="1"/>
</dbReference>
<dbReference type="InterPro" id="IPR000871">
    <property type="entry name" value="Beta-lactam_class-A"/>
</dbReference>
<dbReference type="InterPro" id="IPR045155">
    <property type="entry name" value="Beta-lactam_cat"/>
</dbReference>
<evidence type="ECO:0000313" key="10">
    <source>
        <dbReference type="Proteomes" id="UP001429601"/>
    </source>
</evidence>
<dbReference type="PRINTS" id="PR00118">
    <property type="entry name" value="BLACTAMASEA"/>
</dbReference>
<dbReference type="PANTHER" id="PTHR35333:SF3">
    <property type="entry name" value="BETA-LACTAMASE-TYPE TRANSPEPTIDASE FOLD CONTAINING PROTEIN"/>
    <property type="match status" value="1"/>
</dbReference>
<dbReference type="InterPro" id="IPR012338">
    <property type="entry name" value="Beta-lactam/transpept-like"/>
</dbReference>
<evidence type="ECO:0000313" key="9">
    <source>
        <dbReference type="EMBL" id="NID05127.1"/>
    </source>
</evidence>
<dbReference type="Gene3D" id="3.40.710.10">
    <property type="entry name" value="DD-peptidase/beta-lactamase superfamily"/>
    <property type="match status" value="1"/>
</dbReference>
<organism evidence="9 10">
    <name type="scientific">Luteibacter jiangsuensis</name>
    <dbReference type="NCBI Taxonomy" id="637577"/>
    <lineage>
        <taxon>Bacteria</taxon>
        <taxon>Pseudomonadati</taxon>
        <taxon>Pseudomonadota</taxon>
        <taxon>Gammaproteobacteria</taxon>
        <taxon>Lysobacterales</taxon>
        <taxon>Rhodanobacteraceae</taxon>
        <taxon>Luteibacter</taxon>
    </lineage>
</organism>
<dbReference type="RefSeq" id="WP_167125332.1">
    <property type="nucleotide sequence ID" value="NZ_JAAQQR010000003.1"/>
</dbReference>
<keyword evidence="10" id="KW-1185">Reference proteome</keyword>
<keyword evidence="5 6" id="KW-0046">Antibiotic resistance</keyword>
<sequence length="334" mass="35795">MHTSMLRLLRASSALCFAVAMSMPAWASGTDAHLRDTLAQLAERAKPGTLGVTVVDMETHERTRINADRGYPMMSVFKAPVAAAVLAEVDAGKIALDQEVTIGRKDVVGGSAVPSIGAHFAGGQMRFTVERLLVAAVSESDNTAVDALIRLLGGPAVVTRYLRDHGIDGMRVDLSEGDVSHIFDDTANGQTIPENETEAALAVRRQRGYQAFMVDVRNTTTPDAAADFLEKLWRGKLLSAASTQRLLRLMYDQTVPNRLRAGLPPGVRFADKCGTSYTLDGQTAAFNDIGIVTWPDGHTVIVAAFLTGSRADAKTRNALFADIARAIGSGNDRK</sequence>
<feature type="domain" description="Beta-lactamase class A catalytic" evidence="8">
    <location>
        <begin position="51"/>
        <end position="305"/>
    </location>
</feature>